<keyword evidence="2" id="KW-1185">Reference proteome</keyword>
<protein>
    <submittedName>
        <fullName evidence="1">Uncharacterized protein</fullName>
    </submittedName>
</protein>
<gene>
    <name evidence="1" type="ORF">T4D_5128</name>
</gene>
<name>A0A0V1FPE1_TRIPS</name>
<organism evidence="1 2">
    <name type="scientific">Trichinella pseudospiralis</name>
    <name type="common">Parasitic roundworm</name>
    <dbReference type="NCBI Taxonomy" id="6337"/>
    <lineage>
        <taxon>Eukaryota</taxon>
        <taxon>Metazoa</taxon>
        <taxon>Ecdysozoa</taxon>
        <taxon>Nematoda</taxon>
        <taxon>Enoplea</taxon>
        <taxon>Dorylaimia</taxon>
        <taxon>Trichinellida</taxon>
        <taxon>Trichinellidae</taxon>
        <taxon>Trichinella</taxon>
    </lineage>
</organism>
<dbReference type="AlphaFoldDB" id="A0A0V1FPE1"/>
<dbReference type="OrthoDB" id="5911982at2759"/>
<evidence type="ECO:0000313" key="1">
    <source>
        <dbReference type="EMBL" id="KRY87872.1"/>
    </source>
</evidence>
<comment type="caution">
    <text evidence="1">The sequence shown here is derived from an EMBL/GenBank/DDBJ whole genome shotgun (WGS) entry which is preliminary data.</text>
</comment>
<dbReference type="EMBL" id="JYDT01000049">
    <property type="protein sequence ID" value="KRY87872.1"/>
    <property type="molecule type" value="Genomic_DNA"/>
</dbReference>
<reference evidence="1 2" key="1">
    <citation type="submission" date="2015-01" db="EMBL/GenBank/DDBJ databases">
        <title>Evolution of Trichinella species and genotypes.</title>
        <authorList>
            <person name="Korhonen P.K."/>
            <person name="Edoardo P."/>
            <person name="Giuseppe L.R."/>
            <person name="Gasser R.B."/>
        </authorList>
    </citation>
    <scope>NUCLEOTIDE SEQUENCE [LARGE SCALE GENOMIC DNA]</scope>
    <source>
        <strain evidence="1">ISS470</strain>
    </source>
</reference>
<dbReference type="Proteomes" id="UP000054995">
    <property type="component" value="Unassembled WGS sequence"/>
</dbReference>
<proteinExistence type="predicted"/>
<evidence type="ECO:0000313" key="2">
    <source>
        <dbReference type="Proteomes" id="UP000054995"/>
    </source>
</evidence>
<sequence length="82" mass="8798">MSTLLGGDALAKKCRSFNWAKTFCYLDGNDIGVGSGSCVNGRGERRRKENSFTGHESSSPPMTLTVAFHGNGYIIALPDQTV</sequence>
<accession>A0A0V1FPE1</accession>